<dbReference type="AlphaFoldDB" id="A0A835VS19"/>
<gene>
    <name evidence="1" type="ORF">HYH02_015280</name>
</gene>
<comment type="caution">
    <text evidence="1">The sequence shown here is derived from an EMBL/GenBank/DDBJ whole genome shotgun (WGS) entry which is preliminary data.</text>
</comment>
<accession>A0A835VS19</accession>
<evidence type="ECO:0000313" key="1">
    <source>
        <dbReference type="EMBL" id="KAG2423748.1"/>
    </source>
</evidence>
<reference evidence="1" key="1">
    <citation type="journal article" date="2020" name="bioRxiv">
        <title>Comparative genomics of Chlamydomonas.</title>
        <authorList>
            <person name="Craig R.J."/>
            <person name="Hasan A.R."/>
            <person name="Ness R.W."/>
            <person name="Keightley P.D."/>
        </authorList>
    </citation>
    <scope>NUCLEOTIDE SEQUENCE</scope>
    <source>
        <strain evidence="1">CCAP 11/173</strain>
    </source>
</reference>
<protein>
    <submittedName>
        <fullName evidence="1">Uncharacterized protein</fullName>
    </submittedName>
</protein>
<dbReference type="Proteomes" id="UP000613740">
    <property type="component" value="Unassembled WGS sequence"/>
</dbReference>
<dbReference type="EMBL" id="JAEHOD010000136">
    <property type="protein sequence ID" value="KAG2423748.1"/>
    <property type="molecule type" value="Genomic_DNA"/>
</dbReference>
<organism evidence="1 2">
    <name type="scientific">Chlamydomonas schloesseri</name>
    <dbReference type="NCBI Taxonomy" id="2026947"/>
    <lineage>
        <taxon>Eukaryota</taxon>
        <taxon>Viridiplantae</taxon>
        <taxon>Chlorophyta</taxon>
        <taxon>core chlorophytes</taxon>
        <taxon>Chlorophyceae</taxon>
        <taxon>CS clade</taxon>
        <taxon>Chlamydomonadales</taxon>
        <taxon>Chlamydomonadaceae</taxon>
        <taxon>Chlamydomonas</taxon>
    </lineage>
</organism>
<proteinExistence type="predicted"/>
<name>A0A835VS19_9CHLO</name>
<keyword evidence="2" id="KW-1185">Reference proteome</keyword>
<sequence>MSETSLLEPAGGTVRVVQQNLLHDKVDARLLKLATDAMTKFNEVIPSRSALITSIADVALRATGQEPTPDTINSMRGQIYEARAGGTNWTLPGGEKVAALGMAITLPAAQGCTLAANLWQTERWVLELSHDHTITPAKRRPTVTIQAGANRSAPESEGKVAFLASAVGRHDLEKVMPFTAIVCVQSAACEVDAAAVTAAAEVAMYEDLDDLLFPAPSPKRARGGGP</sequence>
<evidence type="ECO:0000313" key="2">
    <source>
        <dbReference type="Proteomes" id="UP000613740"/>
    </source>
</evidence>